<dbReference type="AlphaFoldDB" id="A0A6M3M2I3"/>
<dbReference type="EMBL" id="MT143680">
    <property type="protein sequence ID" value="QJB00075.1"/>
    <property type="molecule type" value="Genomic_DNA"/>
</dbReference>
<dbReference type="InterPro" id="IPR010995">
    <property type="entry name" value="DNA_repair_Rad51/TF_NusA_a-hlx"/>
</dbReference>
<name>A0A6M3M2I3_9ZZZZ</name>
<accession>A0A6M3M2I3</accession>
<evidence type="ECO:0000313" key="2">
    <source>
        <dbReference type="EMBL" id="QJB00075.1"/>
    </source>
</evidence>
<dbReference type="Pfam" id="PF14520">
    <property type="entry name" value="HHH_5"/>
    <property type="match status" value="1"/>
</dbReference>
<dbReference type="GO" id="GO:0000166">
    <property type="term" value="F:nucleotide binding"/>
    <property type="evidence" value="ECO:0007669"/>
    <property type="project" value="InterPro"/>
</dbReference>
<feature type="region of interest" description="Disordered" evidence="1">
    <location>
        <begin position="299"/>
        <end position="367"/>
    </location>
</feature>
<feature type="region of interest" description="Disordered" evidence="1">
    <location>
        <begin position="248"/>
        <end position="279"/>
    </location>
</feature>
<feature type="compositionally biased region" description="Acidic residues" evidence="1">
    <location>
        <begin position="299"/>
        <end position="310"/>
    </location>
</feature>
<organism evidence="2">
    <name type="scientific">viral metagenome</name>
    <dbReference type="NCBI Taxonomy" id="1070528"/>
    <lineage>
        <taxon>unclassified sequences</taxon>
        <taxon>metagenomes</taxon>
        <taxon>organismal metagenomes</taxon>
    </lineage>
</organism>
<dbReference type="SUPFAM" id="SSF47794">
    <property type="entry name" value="Rad51 N-terminal domain-like"/>
    <property type="match status" value="1"/>
</dbReference>
<feature type="compositionally biased region" description="Low complexity" evidence="1">
    <location>
        <begin position="267"/>
        <end position="279"/>
    </location>
</feature>
<evidence type="ECO:0008006" key="3">
    <source>
        <dbReference type="Google" id="ProtNLM"/>
    </source>
</evidence>
<sequence length="430" mass="47292">MSNEKLEELKLKYGLDDDALAEIAGATGAPAPGAPTLQRPNLPGLLEDGEGAFPASLMNAMKGGEMGIMEGIFLMDFMDRKEERKLNREANRKQGPNEIDKVLQEMKEQRAATEKALSDQKTYFEQIILGKQIAGQQETINSLQNEIQVRNTAEAERRKYEEIYQYLDDRIAQAVPTVQGLSPNQQLGFFDTIFGDIQTEIGQDMKEHLMARFRGETTSAPPGEGDGSYIKLASRAIDVLEEAIKAGKERPQLKQVKPVQSLPPQPHIQASAASPPHASPELVIDHQEESTDHLEVIESEEAEQEQEPETPETVPPGKIYGAHDESYRETPPPPPQLPPEDNLDVPVIQNTAQPPPPERIHISSPESNVNDLQEITGIGPAFANLLTESGVINSSQLAEATPSQLAASLKIPQEKAQDWIDQAKDKRDAA</sequence>
<protein>
    <recommendedName>
        <fullName evidence="3">DUF4332 domain-containing protein</fullName>
    </recommendedName>
</protein>
<dbReference type="Gene3D" id="1.10.150.20">
    <property type="entry name" value="5' to 3' exonuclease, C-terminal subdomain"/>
    <property type="match status" value="1"/>
</dbReference>
<gene>
    <name evidence="2" type="ORF">MM171A00707_0008</name>
</gene>
<proteinExistence type="predicted"/>
<reference evidence="2" key="1">
    <citation type="submission" date="2020-03" db="EMBL/GenBank/DDBJ databases">
        <title>The deep terrestrial virosphere.</title>
        <authorList>
            <person name="Holmfeldt K."/>
            <person name="Nilsson E."/>
            <person name="Simone D."/>
            <person name="Lopez-Fernandez M."/>
            <person name="Wu X."/>
            <person name="de Brujin I."/>
            <person name="Lundin D."/>
            <person name="Andersson A."/>
            <person name="Bertilsson S."/>
            <person name="Dopson M."/>
        </authorList>
    </citation>
    <scope>NUCLEOTIDE SEQUENCE</scope>
    <source>
        <strain evidence="2">MM171A00707</strain>
    </source>
</reference>
<evidence type="ECO:0000256" key="1">
    <source>
        <dbReference type="SAM" id="MobiDB-lite"/>
    </source>
</evidence>